<feature type="compositionally biased region" description="Acidic residues" evidence="1">
    <location>
        <begin position="89"/>
        <end position="113"/>
    </location>
</feature>
<feature type="compositionally biased region" description="Low complexity" evidence="1">
    <location>
        <begin position="228"/>
        <end position="250"/>
    </location>
</feature>
<dbReference type="RefSeq" id="WP_269663161.1">
    <property type="nucleotide sequence ID" value="NZ_CP114413.1"/>
</dbReference>
<dbReference type="EMBL" id="CP114413">
    <property type="protein sequence ID" value="WAZ25681.1"/>
    <property type="molecule type" value="Genomic_DNA"/>
</dbReference>
<feature type="region of interest" description="Disordered" evidence="1">
    <location>
        <begin position="78"/>
        <end position="168"/>
    </location>
</feature>
<evidence type="ECO:0000256" key="1">
    <source>
        <dbReference type="SAM" id="MobiDB-lite"/>
    </source>
</evidence>
<organism evidence="2 3">
    <name type="scientific">Streptomyces cinnabarinus</name>
    <dbReference type="NCBI Taxonomy" id="67287"/>
    <lineage>
        <taxon>Bacteria</taxon>
        <taxon>Bacillati</taxon>
        <taxon>Actinomycetota</taxon>
        <taxon>Actinomycetes</taxon>
        <taxon>Kitasatosporales</taxon>
        <taxon>Streptomycetaceae</taxon>
        <taxon>Streptomyces</taxon>
    </lineage>
</organism>
<gene>
    <name evidence="2" type="ORF">STRCI_007192</name>
</gene>
<dbReference type="Pfam" id="PF07538">
    <property type="entry name" value="ChW"/>
    <property type="match status" value="1"/>
</dbReference>
<evidence type="ECO:0000313" key="3">
    <source>
        <dbReference type="Proteomes" id="UP001164439"/>
    </source>
</evidence>
<accession>A0ABY7KMA1</accession>
<dbReference type="InterPro" id="IPR006637">
    <property type="entry name" value="ChW"/>
</dbReference>
<feature type="compositionally biased region" description="Pro residues" evidence="1">
    <location>
        <begin position="142"/>
        <end position="151"/>
    </location>
</feature>
<dbReference type="Proteomes" id="UP001164439">
    <property type="component" value="Chromosome"/>
</dbReference>
<protein>
    <submittedName>
        <fullName evidence="2">Hydrogenase expression protein HypA</fullName>
    </submittedName>
</protein>
<feature type="region of interest" description="Disordered" evidence="1">
    <location>
        <begin position="203"/>
        <end position="293"/>
    </location>
</feature>
<evidence type="ECO:0000313" key="2">
    <source>
        <dbReference type="EMBL" id="WAZ25681.1"/>
    </source>
</evidence>
<dbReference type="SMART" id="SM00728">
    <property type="entry name" value="ChW"/>
    <property type="match status" value="1"/>
</dbReference>
<keyword evidence="3" id="KW-1185">Reference proteome</keyword>
<sequence length="452" mass="46732">MDRGEETGAHFEVVISGDGSAVIEGEPVPVAEGMTLDAAILDTLHGHARDRNAAVTADIADPSVGYVAYVEVAPDGSSRLLEERREQPEADDDTDGFTAAEDTDDADEFDATAEEPPRPAGPPLTPRPEPNPASAPHRDPTPDPAPAPAPRPRIGRRNGPRQSDDEFQAPGLLHRPLVVGPVALGVATLIIVPLVMLGGGGSGGGDDTRAAGADDVAGPSPSAETGNPAPTVSVSVSPSLSSSPGASATKPKPKPKSTRKGGSADKDTGGKVTVTVTAEPPRTTVTAKPPQDTAATAVNRLARSDPSGRHICYRVHLSGSGWQKPVCDGTLAGTTGQNKPIKAINIAVTGTGGSAANAFRHDPESTDGQGKWVEEWTAITADGRNNYIGSTKQGAPYMTGFAINIGSGRICQTAKVRGYDWGGQDCADQRPDFVFGGTLENTRWLEAVKFTV</sequence>
<reference evidence="2" key="1">
    <citation type="submission" date="2022-12" db="EMBL/GenBank/DDBJ databases">
        <authorList>
            <person name="Ruckert C."/>
            <person name="Busche T."/>
            <person name="Kalinowski J."/>
            <person name="Wittmann C."/>
        </authorList>
    </citation>
    <scope>NUCLEOTIDE SEQUENCE</scope>
    <source>
        <strain evidence="2">DSM 40467</strain>
    </source>
</reference>
<name>A0ABY7KMA1_9ACTN</name>
<proteinExistence type="predicted"/>
<feature type="compositionally biased region" description="Pro residues" evidence="1">
    <location>
        <begin position="118"/>
        <end position="133"/>
    </location>
</feature>